<feature type="signal peptide" evidence="1">
    <location>
        <begin position="1"/>
        <end position="20"/>
    </location>
</feature>
<comment type="caution">
    <text evidence="2">The sequence shown here is derived from an EMBL/GenBank/DDBJ whole genome shotgun (WGS) entry which is preliminary data.</text>
</comment>
<feature type="chain" id="PRO_5002140930" description="PEP-CTERM protein-sorting domain-containing protein" evidence="1">
    <location>
        <begin position="21"/>
        <end position="54"/>
    </location>
</feature>
<dbReference type="AlphaFoldDB" id="A0A0B8ZP96"/>
<dbReference type="EMBL" id="JRVC01000005">
    <property type="protein sequence ID" value="KHS48217.1"/>
    <property type="molecule type" value="Genomic_DNA"/>
</dbReference>
<dbReference type="RefSeq" id="WP_156135729.1">
    <property type="nucleotide sequence ID" value="NZ_JBNNWK010000004.1"/>
</dbReference>
<organism evidence="2 3">
    <name type="scientific">Novosphingobium subterraneum</name>
    <dbReference type="NCBI Taxonomy" id="48936"/>
    <lineage>
        <taxon>Bacteria</taxon>
        <taxon>Pseudomonadati</taxon>
        <taxon>Pseudomonadota</taxon>
        <taxon>Alphaproteobacteria</taxon>
        <taxon>Sphingomonadales</taxon>
        <taxon>Sphingomonadaceae</taxon>
        <taxon>Novosphingobium</taxon>
    </lineage>
</organism>
<keyword evidence="1" id="KW-0732">Signal</keyword>
<dbReference type="PATRIC" id="fig|48936.3.peg.1408"/>
<dbReference type="STRING" id="48936.NJ75_01406"/>
<protein>
    <recommendedName>
        <fullName evidence="4">PEP-CTERM protein-sorting domain-containing protein</fullName>
    </recommendedName>
</protein>
<name>A0A0B8ZP96_9SPHN</name>
<evidence type="ECO:0000256" key="1">
    <source>
        <dbReference type="SAM" id="SignalP"/>
    </source>
</evidence>
<reference evidence="2 3" key="1">
    <citation type="submission" date="2014-10" db="EMBL/GenBank/DDBJ databases">
        <title>Draft genome sequence of Novosphingobium subterraneum DSM 12447.</title>
        <authorList>
            <person name="Gan H.M."/>
            <person name="Gan H.Y."/>
            <person name="Savka M.A."/>
        </authorList>
    </citation>
    <scope>NUCLEOTIDE SEQUENCE [LARGE SCALE GENOMIC DNA]</scope>
    <source>
        <strain evidence="2 3">DSM 12447</strain>
    </source>
</reference>
<keyword evidence="3" id="KW-1185">Reference proteome</keyword>
<proteinExistence type="predicted"/>
<evidence type="ECO:0000313" key="3">
    <source>
        <dbReference type="Proteomes" id="UP000031338"/>
    </source>
</evidence>
<evidence type="ECO:0008006" key="4">
    <source>
        <dbReference type="Google" id="ProtNLM"/>
    </source>
</evidence>
<dbReference type="Proteomes" id="UP000031338">
    <property type="component" value="Unassembled WGS sequence"/>
</dbReference>
<accession>A0A0B8ZP96</accession>
<sequence length="54" mass="5470">MLRIGTILLAVLASVSPSLAQSAGISIPEPTDGALFALGLVGLIVGRQIAKRRG</sequence>
<evidence type="ECO:0000313" key="2">
    <source>
        <dbReference type="EMBL" id="KHS48217.1"/>
    </source>
</evidence>
<gene>
    <name evidence="2" type="ORF">NJ75_01406</name>
</gene>